<sequence>MQRSITSTHRFTRLAGVLMMICSTLALLPSTSGAATKGDLADIDVAHHGEDDYVVATLSNTGTIKVEPVDCTEDTTCSRHGWTTLGTGFKAMLINQLDYYGTVLVTGRRANGDTWYRKGSCGETYCSWDSKWRSIGGKVVSVRSAPANNEDCVHLAALGPAGGVFQAKICDYGFDGWTSLGGKLGQVGVDWNGQVYGTSRAGAFYYVESARWRWGGGKITQPVNADFDIDLKCGLSAKKGVWCFDVSNRTWTNYGGYWRKLDDAQVVAGISKSWSFQVLRSNSIRDWGGRLNQAAAAHCLSVGVGGDYRPWYRNSCYGYSWYRL</sequence>
<feature type="chain" id="PRO_5004374571" evidence="1">
    <location>
        <begin position="35"/>
        <end position="324"/>
    </location>
</feature>
<dbReference type="Proteomes" id="UP000018291">
    <property type="component" value="Unassembled WGS sequence"/>
</dbReference>
<organism evidence="2 3">
    <name type="scientific">Candidatus Neomicrothrix parvicella RN1</name>
    <dbReference type="NCBI Taxonomy" id="1229780"/>
    <lineage>
        <taxon>Bacteria</taxon>
        <taxon>Bacillati</taxon>
        <taxon>Actinomycetota</taxon>
        <taxon>Acidimicrobiia</taxon>
        <taxon>Acidimicrobiales</taxon>
        <taxon>Microthrixaceae</taxon>
        <taxon>Candidatus Neomicrothrix</taxon>
    </lineage>
</organism>
<feature type="signal peptide" evidence="1">
    <location>
        <begin position="1"/>
        <end position="34"/>
    </location>
</feature>
<dbReference type="AlphaFoldDB" id="R4Z3D4"/>
<gene>
    <name evidence="2" type="ORF">BN381_60089</name>
</gene>
<keyword evidence="3" id="KW-1185">Reference proteome</keyword>
<protein>
    <submittedName>
        <fullName evidence="2">Uncharacterized protein</fullName>
    </submittedName>
</protein>
<name>R4Z3D4_9ACTN</name>
<reference evidence="2 3" key="1">
    <citation type="journal article" date="2013" name="ISME J.">
        <title>Metabolic model for the filamentous 'Candidatus Microthrix parvicella' based on genomic and metagenomic analyses.</title>
        <authorList>
            <person name="Jon McIlroy S."/>
            <person name="Kristiansen R."/>
            <person name="Albertsen M."/>
            <person name="Michael Karst S."/>
            <person name="Rossetti S."/>
            <person name="Lund Nielsen J."/>
            <person name="Tandoi V."/>
            <person name="James Seviour R."/>
            <person name="Nielsen P.H."/>
        </authorList>
    </citation>
    <scope>NUCLEOTIDE SEQUENCE [LARGE SCALE GENOMIC DNA]</scope>
    <source>
        <strain evidence="2 3">RN1</strain>
    </source>
</reference>
<proteinExistence type="predicted"/>
<comment type="caution">
    <text evidence="2">The sequence shown here is derived from an EMBL/GenBank/DDBJ whole genome shotgun (WGS) entry which is preliminary data.</text>
</comment>
<dbReference type="OrthoDB" id="7671932at2"/>
<dbReference type="HOGENOM" id="CLU_798516_0_0_11"/>
<evidence type="ECO:0000313" key="2">
    <source>
        <dbReference type="EMBL" id="CCM65185.1"/>
    </source>
</evidence>
<evidence type="ECO:0000313" key="3">
    <source>
        <dbReference type="Proteomes" id="UP000018291"/>
    </source>
</evidence>
<accession>R4Z3D4</accession>
<dbReference type="RefSeq" id="WP_012229681.1">
    <property type="nucleotide sequence ID" value="NZ_HG422565.1"/>
</dbReference>
<keyword evidence="1" id="KW-0732">Signal</keyword>
<evidence type="ECO:0000256" key="1">
    <source>
        <dbReference type="SAM" id="SignalP"/>
    </source>
</evidence>
<dbReference type="EMBL" id="CANL01000056">
    <property type="protein sequence ID" value="CCM65185.1"/>
    <property type="molecule type" value="Genomic_DNA"/>
</dbReference>